<dbReference type="AlphaFoldDB" id="A0A8J2UGF8"/>
<gene>
    <name evidence="1" type="ORF">GCM10011511_42290</name>
</gene>
<sequence>MSLFLEKKELFDGILLLTEEEIQNPVGVFERFFSDYRLHECRHNLWVMVKTCITTENDQFDSPEERANLLHRQKDFERLLEACTLLLKRPKKTPASPVSEPKAEK</sequence>
<dbReference type="RefSeq" id="WP_188935468.1">
    <property type="nucleotide sequence ID" value="NZ_BMJC01000004.1"/>
</dbReference>
<reference evidence="1" key="1">
    <citation type="journal article" date="2014" name="Int. J. Syst. Evol. Microbiol.">
        <title>Complete genome sequence of Corynebacterium casei LMG S-19264T (=DSM 44701T), isolated from a smear-ripened cheese.</title>
        <authorList>
            <consortium name="US DOE Joint Genome Institute (JGI-PGF)"/>
            <person name="Walter F."/>
            <person name="Albersmeier A."/>
            <person name="Kalinowski J."/>
            <person name="Ruckert C."/>
        </authorList>
    </citation>
    <scope>NUCLEOTIDE SEQUENCE</scope>
    <source>
        <strain evidence="1">CGMCC 1.15448</strain>
    </source>
</reference>
<protein>
    <submittedName>
        <fullName evidence="1">Uncharacterized protein</fullName>
    </submittedName>
</protein>
<accession>A0A8J2UGF8</accession>
<proteinExistence type="predicted"/>
<dbReference type="Proteomes" id="UP000607559">
    <property type="component" value="Unassembled WGS sequence"/>
</dbReference>
<evidence type="ECO:0000313" key="2">
    <source>
        <dbReference type="Proteomes" id="UP000607559"/>
    </source>
</evidence>
<dbReference type="EMBL" id="BMJC01000004">
    <property type="protein sequence ID" value="GGB14078.1"/>
    <property type="molecule type" value="Genomic_DNA"/>
</dbReference>
<name>A0A8J2UGF8_9BACT</name>
<reference evidence="1" key="2">
    <citation type="submission" date="2020-09" db="EMBL/GenBank/DDBJ databases">
        <authorList>
            <person name="Sun Q."/>
            <person name="Zhou Y."/>
        </authorList>
    </citation>
    <scope>NUCLEOTIDE SEQUENCE</scope>
    <source>
        <strain evidence="1">CGMCC 1.15448</strain>
    </source>
</reference>
<comment type="caution">
    <text evidence="1">The sequence shown here is derived from an EMBL/GenBank/DDBJ whole genome shotgun (WGS) entry which is preliminary data.</text>
</comment>
<organism evidence="1 2">
    <name type="scientific">Puia dinghuensis</name>
    <dbReference type="NCBI Taxonomy" id="1792502"/>
    <lineage>
        <taxon>Bacteria</taxon>
        <taxon>Pseudomonadati</taxon>
        <taxon>Bacteroidota</taxon>
        <taxon>Chitinophagia</taxon>
        <taxon>Chitinophagales</taxon>
        <taxon>Chitinophagaceae</taxon>
        <taxon>Puia</taxon>
    </lineage>
</organism>
<evidence type="ECO:0000313" key="1">
    <source>
        <dbReference type="EMBL" id="GGB14078.1"/>
    </source>
</evidence>
<keyword evidence="2" id="KW-1185">Reference proteome</keyword>